<accession>A0AAD9UQE4</accession>
<dbReference type="GO" id="GO:0005737">
    <property type="term" value="C:cytoplasm"/>
    <property type="evidence" value="ECO:0007669"/>
    <property type="project" value="UniProtKB-ARBA"/>
</dbReference>
<dbReference type="NCBIfam" id="NF006477">
    <property type="entry name" value="PRK08881.1"/>
    <property type="match status" value="1"/>
</dbReference>
<dbReference type="InterPro" id="IPR001209">
    <property type="entry name" value="Ribosomal_uS14"/>
</dbReference>
<evidence type="ECO:0000313" key="4">
    <source>
        <dbReference type="EMBL" id="KAK2197785.1"/>
    </source>
</evidence>
<name>A0AAD9UQE4_9APIC</name>
<evidence type="ECO:0000256" key="2">
    <source>
        <dbReference type="ARBA" id="ARBA00022980"/>
    </source>
</evidence>
<sequence>MALLDEDSIEIPPFHPDSNVTKAQVLHFGPHLPTSPWRSPERPVGFFGANKMAPDFKFVKRDRAVFSRLQRCKYLQVVYKNVRAQYKRYIKNSRSIAELLYWKMKLDSLPKGSSPSRYKNACMITGRTRAYYRMVGLGRHKFRDFCNRGFVPGVTRASW</sequence>
<dbReference type="GO" id="GO:0006412">
    <property type="term" value="P:translation"/>
    <property type="evidence" value="ECO:0007669"/>
    <property type="project" value="InterPro"/>
</dbReference>
<dbReference type="AlphaFoldDB" id="A0AAD9UQE4"/>
<dbReference type="RefSeq" id="XP_067804627.1">
    <property type="nucleotide sequence ID" value="XM_067945836.1"/>
</dbReference>
<dbReference type="KEGG" id="bdw:94335086"/>
<dbReference type="SUPFAM" id="SSF57716">
    <property type="entry name" value="Glucocorticoid receptor-like (DNA-binding domain)"/>
    <property type="match status" value="1"/>
</dbReference>
<dbReference type="Gene3D" id="1.10.287.1480">
    <property type="match status" value="1"/>
</dbReference>
<proteinExistence type="inferred from homology"/>
<comment type="similarity">
    <text evidence="1">Belongs to the universal ribosomal protein uS14 family.</text>
</comment>
<keyword evidence="3" id="KW-0687">Ribonucleoprotein</keyword>
<dbReference type="PANTHER" id="PTHR19836">
    <property type="entry name" value="30S RIBOSOMAL PROTEIN S14"/>
    <property type="match status" value="1"/>
</dbReference>
<dbReference type="GeneID" id="94335086"/>
<dbReference type="EMBL" id="JALLKP010000001">
    <property type="protein sequence ID" value="KAK2197785.1"/>
    <property type="molecule type" value="Genomic_DNA"/>
</dbReference>
<dbReference type="GO" id="GO:0003735">
    <property type="term" value="F:structural constituent of ribosome"/>
    <property type="evidence" value="ECO:0007669"/>
    <property type="project" value="InterPro"/>
</dbReference>
<dbReference type="PANTHER" id="PTHR19836:SF19">
    <property type="entry name" value="SMALL RIBOSOMAL SUBUNIT PROTEIN US14M"/>
    <property type="match status" value="1"/>
</dbReference>
<gene>
    <name evidence="4" type="ORF">BdWA1_000788</name>
</gene>
<dbReference type="Pfam" id="PF00253">
    <property type="entry name" value="Ribosomal_S14"/>
    <property type="match status" value="1"/>
</dbReference>
<dbReference type="GO" id="GO:0015935">
    <property type="term" value="C:small ribosomal subunit"/>
    <property type="evidence" value="ECO:0007669"/>
    <property type="project" value="TreeGrafter"/>
</dbReference>
<protein>
    <submittedName>
        <fullName evidence="4">Ribosomal protein S14</fullName>
    </submittedName>
</protein>
<evidence type="ECO:0000256" key="3">
    <source>
        <dbReference type="ARBA" id="ARBA00023274"/>
    </source>
</evidence>
<dbReference type="Proteomes" id="UP001214638">
    <property type="component" value="Unassembled WGS sequence"/>
</dbReference>
<evidence type="ECO:0000256" key="1">
    <source>
        <dbReference type="ARBA" id="ARBA00009083"/>
    </source>
</evidence>
<keyword evidence="5" id="KW-1185">Reference proteome</keyword>
<reference evidence="4" key="1">
    <citation type="journal article" date="2023" name="Nat. Microbiol.">
        <title>Babesia duncani multi-omics identifies virulence factors and drug targets.</title>
        <authorList>
            <person name="Singh P."/>
            <person name="Lonardi S."/>
            <person name="Liang Q."/>
            <person name="Vydyam P."/>
            <person name="Khabirova E."/>
            <person name="Fang T."/>
            <person name="Gihaz S."/>
            <person name="Thekkiniath J."/>
            <person name="Munshi M."/>
            <person name="Abel S."/>
            <person name="Ciampossin L."/>
            <person name="Batugedara G."/>
            <person name="Gupta M."/>
            <person name="Lu X.M."/>
            <person name="Lenz T."/>
            <person name="Chakravarty S."/>
            <person name="Cornillot E."/>
            <person name="Hu Y."/>
            <person name="Ma W."/>
            <person name="Gonzalez L.M."/>
            <person name="Sanchez S."/>
            <person name="Estrada K."/>
            <person name="Sanchez-Flores A."/>
            <person name="Montero E."/>
            <person name="Harb O.S."/>
            <person name="Le Roch K.G."/>
            <person name="Mamoun C.B."/>
        </authorList>
    </citation>
    <scope>NUCLEOTIDE SEQUENCE</scope>
    <source>
        <strain evidence="4">WA1</strain>
    </source>
</reference>
<organism evidence="4 5">
    <name type="scientific">Babesia duncani</name>
    <dbReference type="NCBI Taxonomy" id="323732"/>
    <lineage>
        <taxon>Eukaryota</taxon>
        <taxon>Sar</taxon>
        <taxon>Alveolata</taxon>
        <taxon>Apicomplexa</taxon>
        <taxon>Aconoidasida</taxon>
        <taxon>Piroplasmida</taxon>
        <taxon>Babesiidae</taxon>
        <taxon>Babesia</taxon>
    </lineage>
</organism>
<evidence type="ECO:0000313" key="5">
    <source>
        <dbReference type="Proteomes" id="UP001214638"/>
    </source>
</evidence>
<comment type="caution">
    <text evidence="4">The sequence shown here is derived from an EMBL/GenBank/DDBJ whole genome shotgun (WGS) entry which is preliminary data.</text>
</comment>
<keyword evidence="2 4" id="KW-0689">Ribosomal protein</keyword>